<feature type="region of interest" description="Disordered" evidence="2">
    <location>
        <begin position="311"/>
        <end position="341"/>
    </location>
</feature>
<feature type="compositionally biased region" description="Low complexity" evidence="2">
    <location>
        <begin position="317"/>
        <end position="334"/>
    </location>
</feature>
<evidence type="ECO:0000259" key="3">
    <source>
        <dbReference type="PROSITE" id="PS50975"/>
    </source>
</evidence>
<dbReference type="OrthoDB" id="186626at2759"/>
<dbReference type="Proteomes" id="UP000298138">
    <property type="component" value="Unassembled WGS sequence"/>
</dbReference>
<keyword evidence="5" id="KW-1185">Reference proteome</keyword>
<protein>
    <recommendedName>
        <fullName evidence="3">ATP-grasp domain-containing protein</fullName>
    </recommendedName>
</protein>
<keyword evidence="1" id="KW-0067">ATP-binding</keyword>
<organism evidence="4 5">
    <name type="scientific">Ascodesmis nigricans</name>
    <dbReference type="NCBI Taxonomy" id="341454"/>
    <lineage>
        <taxon>Eukaryota</taxon>
        <taxon>Fungi</taxon>
        <taxon>Dikarya</taxon>
        <taxon>Ascomycota</taxon>
        <taxon>Pezizomycotina</taxon>
        <taxon>Pezizomycetes</taxon>
        <taxon>Pezizales</taxon>
        <taxon>Ascodesmidaceae</taxon>
        <taxon>Ascodesmis</taxon>
    </lineage>
</organism>
<accession>A0A4S2MT45</accession>
<dbReference type="Gene3D" id="3.30.470.20">
    <property type="entry name" value="ATP-grasp fold, B domain"/>
    <property type="match status" value="1"/>
</dbReference>
<dbReference type="PROSITE" id="PS50975">
    <property type="entry name" value="ATP_GRASP"/>
    <property type="match status" value="1"/>
</dbReference>
<dbReference type="GO" id="GO:0046872">
    <property type="term" value="F:metal ion binding"/>
    <property type="evidence" value="ECO:0007669"/>
    <property type="project" value="InterPro"/>
</dbReference>
<sequence>MCIPLALYKSDLENPLNILLTNGRFPVSLDLARQLKLLGHHVFVLDPMHYHVCKFSASVTKSFQVPPPRVDRRGFINATLSAVQEAKIHLIVGMHEELYYLAESKEPEITSRLIAPEWTVLLRLHNKWEFSKLLEEAGLDRPRAWLCRNMEDAKKLDRRLDLALKPVFGRASNNVYHLKPDEEGLAEDLNINEEEEYIAQEWLYGDRFCCYAVIREGRVDAFGVYPVEDTIDGSSCVYFRSISHPRILNYVQRLATFLPHQSLPYQASFDIIETPATSTSPSRLVAIECNPRATSGIHLFSGTPNLAHALTIPPSPSALSPSSSPSPSTSLSKRSLSKLGKHHTKTDLTNLTYPIIPTPNTKRQLAPGMMMWKKSERGAKAWLQHMKRLMGSKDVIFNKRDLWPSLMQPFLLTSYYEICREQKRKLPDMFQWELCWVSERPCLVQCFGMKR</sequence>
<dbReference type="AlphaFoldDB" id="A0A4S2MT45"/>
<reference evidence="4 5" key="1">
    <citation type="submission" date="2019-04" db="EMBL/GenBank/DDBJ databases">
        <title>Comparative genomics and transcriptomics to analyze fruiting body development in filamentous ascomycetes.</title>
        <authorList>
            <consortium name="DOE Joint Genome Institute"/>
            <person name="Lutkenhaus R."/>
            <person name="Traeger S."/>
            <person name="Breuer J."/>
            <person name="Kuo A."/>
            <person name="Lipzen A."/>
            <person name="Pangilinan J."/>
            <person name="Dilworth D."/>
            <person name="Sandor L."/>
            <person name="Poggeler S."/>
            <person name="Barry K."/>
            <person name="Grigoriev I.V."/>
            <person name="Nowrousian M."/>
        </authorList>
    </citation>
    <scope>NUCLEOTIDE SEQUENCE [LARGE SCALE GENOMIC DNA]</scope>
    <source>
        <strain evidence="4 5">CBS 389.68</strain>
    </source>
</reference>
<dbReference type="EMBL" id="ML220130">
    <property type="protein sequence ID" value="TGZ79654.1"/>
    <property type="molecule type" value="Genomic_DNA"/>
</dbReference>
<evidence type="ECO:0000313" key="5">
    <source>
        <dbReference type="Proteomes" id="UP000298138"/>
    </source>
</evidence>
<dbReference type="SUPFAM" id="SSF56059">
    <property type="entry name" value="Glutathione synthetase ATP-binding domain-like"/>
    <property type="match status" value="1"/>
</dbReference>
<gene>
    <name evidence="4" type="ORF">EX30DRAFT_355680</name>
</gene>
<keyword evidence="1" id="KW-0547">Nucleotide-binding</keyword>
<evidence type="ECO:0000256" key="2">
    <source>
        <dbReference type="SAM" id="MobiDB-lite"/>
    </source>
</evidence>
<dbReference type="InParanoid" id="A0A4S2MT45"/>
<evidence type="ECO:0000256" key="1">
    <source>
        <dbReference type="PROSITE-ProRule" id="PRU00409"/>
    </source>
</evidence>
<evidence type="ECO:0000313" key="4">
    <source>
        <dbReference type="EMBL" id="TGZ79654.1"/>
    </source>
</evidence>
<proteinExistence type="predicted"/>
<feature type="domain" description="ATP-grasp" evidence="3">
    <location>
        <begin position="131"/>
        <end position="323"/>
    </location>
</feature>
<name>A0A4S2MT45_9PEZI</name>
<dbReference type="GO" id="GO:0005524">
    <property type="term" value="F:ATP binding"/>
    <property type="evidence" value="ECO:0007669"/>
    <property type="project" value="UniProtKB-UniRule"/>
</dbReference>
<dbReference type="InterPro" id="IPR011761">
    <property type="entry name" value="ATP-grasp"/>
</dbReference>